<evidence type="ECO:0000256" key="11">
    <source>
        <dbReference type="SAM" id="Phobius"/>
    </source>
</evidence>
<dbReference type="PANTHER" id="PTHR12145:SF36">
    <property type="entry name" value="MANNAN ENDO-1,6-ALPHA-MANNOSIDASE DCW1"/>
    <property type="match status" value="1"/>
</dbReference>
<dbReference type="InterPro" id="IPR008928">
    <property type="entry name" value="6-hairpin_glycosidase_sf"/>
</dbReference>
<evidence type="ECO:0000256" key="12">
    <source>
        <dbReference type="SAM" id="SignalP"/>
    </source>
</evidence>
<evidence type="ECO:0000256" key="7">
    <source>
        <dbReference type="ARBA" id="ARBA00023136"/>
    </source>
</evidence>
<feature type="chain" id="PRO_5035730452" description="mannan endo-1,6-alpha-mannosidase" evidence="12">
    <location>
        <begin position="26"/>
        <end position="521"/>
    </location>
</feature>
<dbReference type="AlphaFoldDB" id="A0A8T9CK17"/>
<evidence type="ECO:0000256" key="8">
    <source>
        <dbReference type="ARBA" id="ARBA00023180"/>
    </source>
</evidence>
<feature type="region of interest" description="Disordered" evidence="10">
    <location>
        <begin position="410"/>
        <end position="429"/>
    </location>
</feature>
<comment type="similarity">
    <text evidence="3">Belongs to the glycosyl hydrolase 76 family.</text>
</comment>
<comment type="subcellular location">
    <subcellularLocation>
        <location evidence="2">Endomembrane system</location>
    </subcellularLocation>
</comment>
<name>A0A8T9CK17_9HELO</name>
<gene>
    <name evidence="13" type="primary">DCW1_3</name>
    <name evidence="13" type="ORF">LSUE1_G001303</name>
</gene>
<evidence type="ECO:0000256" key="1">
    <source>
        <dbReference type="ARBA" id="ARBA00001452"/>
    </source>
</evidence>
<keyword evidence="11" id="KW-1133">Transmembrane helix</keyword>
<dbReference type="Pfam" id="PF03663">
    <property type="entry name" value="Glyco_hydro_76"/>
    <property type="match status" value="1"/>
</dbReference>
<reference evidence="13 14" key="1">
    <citation type="submission" date="2018-05" db="EMBL/GenBank/DDBJ databases">
        <title>Genome sequencing and assembly of the regulated plant pathogen Lachnellula willkommii and related sister species for the development of diagnostic species identification markers.</title>
        <authorList>
            <person name="Giroux E."/>
            <person name="Bilodeau G."/>
        </authorList>
    </citation>
    <scope>NUCLEOTIDE SEQUENCE [LARGE SCALE GENOMIC DNA]</scope>
    <source>
        <strain evidence="13 14">CBS 268.59</strain>
    </source>
</reference>
<dbReference type="FunFam" id="1.50.10.20:FF:000006">
    <property type="entry name" value="Mannan endo-1,6-alpha-mannosidase"/>
    <property type="match status" value="1"/>
</dbReference>
<dbReference type="SUPFAM" id="SSF48208">
    <property type="entry name" value="Six-hairpin glycosidases"/>
    <property type="match status" value="1"/>
</dbReference>
<evidence type="ECO:0000256" key="10">
    <source>
        <dbReference type="SAM" id="MobiDB-lite"/>
    </source>
</evidence>
<evidence type="ECO:0000256" key="5">
    <source>
        <dbReference type="ARBA" id="ARBA00022729"/>
    </source>
</evidence>
<keyword evidence="6" id="KW-0378">Hydrolase</keyword>
<dbReference type="Proteomes" id="UP000469558">
    <property type="component" value="Unassembled WGS sequence"/>
</dbReference>
<evidence type="ECO:0000256" key="3">
    <source>
        <dbReference type="ARBA" id="ARBA00009699"/>
    </source>
</evidence>
<accession>A0A8T9CK17</accession>
<sequence length="521" mass="57324">QDIVIVAMLRKLFLLGGLLLNTSRAIEIDVDDVDSIKAAASIAAHDMVSYYRGNESGQIPGKLPEPPYFWWESGAMWGALVDYWYYTGDTTYNDITSQGLLFQVGIDKDFNPQNESAEMGNDDQSFWGMAALSAAENNFPNPTDPKAPSWLGLAQAVFNEQIARWDTTTCGGGLRWQVYQISGYNLKNSISNGNLFNIASRLARYTNDDHYAQWAAKVWDWMWAIGLIDEHYNVYDNSEAANLNCTQIDHDQWSYNAGTMLMGASTMYNYTNGDPVWRNRTQGLVDMIHGGYFPTGGIMKDICEQGKCDTDQMSFKAYLSRWMGHATQMAPFTYDKSIALLKSSAKAAAAQCTGKTYDGTTVKISGTACGLKWYLNGTWDGSDGVGQQMAALEVFQAAMIQHVAIPLTNSTGGTSTSDPTAGHNTTGSTGARLADATTADKAGAWFLTGFVAVMSLWTCYFMWSSAFERNGTLKTVRRNEKSPMVLDLKGKSRAAPVGMLSPVSEELEMRQPKYMGGNLIT</sequence>
<organism evidence="13 14">
    <name type="scientific">Lachnellula suecica</name>
    <dbReference type="NCBI Taxonomy" id="602035"/>
    <lineage>
        <taxon>Eukaryota</taxon>
        <taxon>Fungi</taxon>
        <taxon>Dikarya</taxon>
        <taxon>Ascomycota</taxon>
        <taxon>Pezizomycotina</taxon>
        <taxon>Leotiomycetes</taxon>
        <taxon>Helotiales</taxon>
        <taxon>Lachnaceae</taxon>
        <taxon>Lachnellula</taxon>
    </lineage>
</organism>
<dbReference type="GO" id="GO:0009272">
    <property type="term" value="P:fungal-type cell wall biogenesis"/>
    <property type="evidence" value="ECO:0007669"/>
    <property type="project" value="TreeGrafter"/>
</dbReference>
<evidence type="ECO:0000256" key="2">
    <source>
        <dbReference type="ARBA" id="ARBA00004308"/>
    </source>
</evidence>
<comment type="catalytic activity">
    <reaction evidence="1">
        <text>Random hydrolysis of (1-&gt;6)-alpha-D-mannosidic linkages in unbranched (1-&gt;6)-mannans.</text>
        <dbReference type="EC" id="3.2.1.101"/>
    </reaction>
</comment>
<dbReference type="PANTHER" id="PTHR12145">
    <property type="entry name" value="MANNAN ENDO-1,6-ALPHA-MANNOSIDASE DCW1"/>
    <property type="match status" value="1"/>
</dbReference>
<dbReference type="OrthoDB" id="4187847at2759"/>
<feature type="non-terminal residue" evidence="13">
    <location>
        <position position="1"/>
    </location>
</feature>
<dbReference type="InterPro" id="IPR005198">
    <property type="entry name" value="Glyco_hydro_76"/>
</dbReference>
<dbReference type="InterPro" id="IPR014480">
    <property type="entry name" value="Mannan-1_6-alpha_mannosidase"/>
</dbReference>
<dbReference type="EC" id="3.2.1.101" evidence="4"/>
<keyword evidence="14" id="KW-1185">Reference proteome</keyword>
<keyword evidence="7 11" id="KW-0472">Membrane</keyword>
<evidence type="ECO:0000256" key="9">
    <source>
        <dbReference type="ARBA" id="ARBA00023295"/>
    </source>
</evidence>
<keyword evidence="8" id="KW-0325">Glycoprotein</keyword>
<dbReference type="GO" id="GO:0012505">
    <property type="term" value="C:endomembrane system"/>
    <property type="evidence" value="ECO:0007669"/>
    <property type="project" value="UniProtKB-SubCell"/>
</dbReference>
<dbReference type="EMBL" id="QGMK01000049">
    <property type="protein sequence ID" value="TVY84857.1"/>
    <property type="molecule type" value="Genomic_DNA"/>
</dbReference>
<dbReference type="GO" id="GO:0016052">
    <property type="term" value="P:carbohydrate catabolic process"/>
    <property type="evidence" value="ECO:0007669"/>
    <property type="project" value="InterPro"/>
</dbReference>
<dbReference type="Gene3D" id="1.50.10.20">
    <property type="match status" value="1"/>
</dbReference>
<evidence type="ECO:0000313" key="13">
    <source>
        <dbReference type="EMBL" id="TVY84857.1"/>
    </source>
</evidence>
<proteinExistence type="inferred from homology"/>
<feature type="transmembrane region" description="Helical" evidence="11">
    <location>
        <begin position="442"/>
        <end position="463"/>
    </location>
</feature>
<comment type="caution">
    <text evidence="13">The sequence shown here is derived from an EMBL/GenBank/DDBJ whole genome shotgun (WGS) entry which is preliminary data.</text>
</comment>
<dbReference type="GO" id="GO:0008496">
    <property type="term" value="F:mannan endo-1,6-alpha-mannosidase activity"/>
    <property type="evidence" value="ECO:0007669"/>
    <property type="project" value="UniProtKB-EC"/>
</dbReference>
<evidence type="ECO:0000256" key="6">
    <source>
        <dbReference type="ARBA" id="ARBA00022801"/>
    </source>
</evidence>
<evidence type="ECO:0000256" key="4">
    <source>
        <dbReference type="ARBA" id="ARBA00012350"/>
    </source>
</evidence>
<keyword evidence="11" id="KW-0812">Transmembrane</keyword>
<keyword evidence="9" id="KW-0326">Glycosidase</keyword>
<protein>
    <recommendedName>
        <fullName evidence="4">mannan endo-1,6-alpha-mannosidase</fullName>
        <ecNumber evidence="4">3.2.1.101</ecNumber>
    </recommendedName>
</protein>
<keyword evidence="5 12" id="KW-0732">Signal</keyword>
<feature type="signal peptide" evidence="12">
    <location>
        <begin position="1"/>
        <end position="25"/>
    </location>
</feature>
<evidence type="ECO:0000313" key="14">
    <source>
        <dbReference type="Proteomes" id="UP000469558"/>
    </source>
</evidence>